<dbReference type="CDD" id="cd00090">
    <property type="entry name" value="HTH_ARSR"/>
    <property type="match status" value="1"/>
</dbReference>
<dbReference type="InterPro" id="IPR001845">
    <property type="entry name" value="HTH_ArsR_DNA-bd_dom"/>
</dbReference>
<evidence type="ECO:0000256" key="2">
    <source>
        <dbReference type="ARBA" id="ARBA00023125"/>
    </source>
</evidence>
<dbReference type="Proteomes" id="UP001519325">
    <property type="component" value="Unassembled WGS sequence"/>
</dbReference>
<sequence length="132" mass="14144">MGANTAHIFEALGDPIRRSILELVATGEQPASAIVRTVRDRTSISQPGVSQHLKVLREAGLVRVRAEGTRRFYALDPDGVGAALVWLTTLVDPLHQLANPLDALGTEIARGKRARRKSGPTGQSSYGEAQHG</sequence>
<evidence type="ECO:0000256" key="4">
    <source>
        <dbReference type="SAM" id="MobiDB-lite"/>
    </source>
</evidence>
<dbReference type="SMART" id="SM00418">
    <property type="entry name" value="HTH_ARSR"/>
    <property type="match status" value="1"/>
</dbReference>
<comment type="caution">
    <text evidence="6">The sequence shown here is derived from an EMBL/GenBank/DDBJ whole genome shotgun (WGS) entry which is preliminary data.</text>
</comment>
<evidence type="ECO:0000313" key="7">
    <source>
        <dbReference type="Proteomes" id="UP001519325"/>
    </source>
</evidence>
<keyword evidence="3" id="KW-0804">Transcription</keyword>
<gene>
    <name evidence="6" type="ORF">BJ987_006000</name>
</gene>
<dbReference type="RefSeq" id="WP_209896398.1">
    <property type="nucleotide sequence ID" value="NZ_JAGGMR010000001.1"/>
</dbReference>
<dbReference type="InterPro" id="IPR036388">
    <property type="entry name" value="WH-like_DNA-bd_sf"/>
</dbReference>
<keyword evidence="7" id="KW-1185">Reference proteome</keyword>
<proteinExistence type="predicted"/>
<dbReference type="PROSITE" id="PS50987">
    <property type="entry name" value="HTH_ARSR_2"/>
    <property type="match status" value="1"/>
</dbReference>
<dbReference type="PRINTS" id="PR00778">
    <property type="entry name" value="HTHARSR"/>
</dbReference>
<accession>A0ABS4QN23</accession>
<protein>
    <submittedName>
        <fullName evidence="6">DNA-binding transcriptional ArsR family regulator</fullName>
    </submittedName>
</protein>
<dbReference type="GO" id="GO:0003677">
    <property type="term" value="F:DNA binding"/>
    <property type="evidence" value="ECO:0007669"/>
    <property type="project" value="UniProtKB-KW"/>
</dbReference>
<dbReference type="InterPro" id="IPR051081">
    <property type="entry name" value="HTH_MetalResp_TranReg"/>
</dbReference>
<evidence type="ECO:0000313" key="6">
    <source>
        <dbReference type="EMBL" id="MBP2193099.1"/>
    </source>
</evidence>
<dbReference type="PANTHER" id="PTHR33154:SF33">
    <property type="entry name" value="TRANSCRIPTIONAL REPRESSOR SDPR"/>
    <property type="match status" value="1"/>
</dbReference>
<dbReference type="PANTHER" id="PTHR33154">
    <property type="entry name" value="TRANSCRIPTIONAL REGULATOR, ARSR FAMILY"/>
    <property type="match status" value="1"/>
</dbReference>
<dbReference type="Pfam" id="PF12840">
    <property type="entry name" value="HTH_20"/>
    <property type="match status" value="1"/>
</dbReference>
<evidence type="ECO:0000259" key="5">
    <source>
        <dbReference type="PROSITE" id="PS50987"/>
    </source>
</evidence>
<dbReference type="InterPro" id="IPR011991">
    <property type="entry name" value="ArsR-like_HTH"/>
</dbReference>
<evidence type="ECO:0000256" key="1">
    <source>
        <dbReference type="ARBA" id="ARBA00023015"/>
    </source>
</evidence>
<dbReference type="InterPro" id="IPR036390">
    <property type="entry name" value="WH_DNA-bd_sf"/>
</dbReference>
<organism evidence="6 7">
    <name type="scientific">Nocardia goodfellowii</name>
    <dbReference type="NCBI Taxonomy" id="882446"/>
    <lineage>
        <taxon>Bacteria</taxon>
        <taxon>Bacillati</taxon>
        <taxon>Actinomycetota</taxon>
        <taxon>Actinomycetes</taxon>
        <taxon>Mycobacteriales</taxon>
        <taxon>Nocardiaceae</taxon>
        <taxon>Nocardia</taxon>
    </lineage>
</organism>
<feature type="compositionally biased region" description="Polar residues" evidence="4">
    <location>
        <begin position="120"/>
        <end position="132"/>
    </location>
</feature>
<feature type="region of interest" description="Disordered" evidence="4">
    <location>
        <begin position="110"/>
        <end position="132"/>
    </location>
</feature>
<dbReference type="SUPFAM" id="SSF46785">
    <property type="entry name" value="Winged helix' DNA-binding domain"/>
    <property type="match status" value="1"/>
</dbReference>
<dbReference type="EMBL" id="JAGGMR010000001">
    <property type="protein sequence ID" value="MBP2193099.1"/>
    <property type="molecule type" value="Genomic_DNA"/>
</dbReference>
<keyword evidence="2 6" id="KW-0238">DNA-binding</keyword>
<dbReference type="NCBIfam" id="NF033788">
    <property type="entry name" value="HTH_metalloreg"/>
    <property type="match status" value="1"/>
</dbReference>
<keyword evidence="1" id="KW-0805">Transcription regulation</keyword>
<reference evidence="6 7" key="1">
    <citation type="submission" date="2021-03" db="EMBL/GenBank/DDBJ databases">
        <title>Sequencing the genomes of 1000 actinobacteria strains.</title>
        <authorList>
            <person name="Klenk H.-P."/>
        </authorList>
    </citation>
    <scope>NUCLEOTIDE SEQUENCE [LARGE SCALE GENOMIC DNA]</scope>
    <source>
        <strain evidence="6 7">DSM 45516</strain>
    </source>
</reference>
<feature type="domain" description="HTH arsR-type" evidence="5">
    <location>
        <begin position="1"/>
        <end position="95"/>
    </location>
</feature>
<name>A0ABS4QN23_9NOCA</name>
<dbReference type="Gene3D" id="1.10.10.10">
    <property type="entry name" value="Winged helix-like DNA-binding domain superfamily/Winged helix DNA-binding domain"/>
    <property type="match status" value="1"/>
</dbReference>
<evidence type="ECO:0000256" key="3">
    <source>
        <dbReference type="ARBA" id="ARBA00023163"/>
    </source>
</evidence>